<gene>
    <name evidence="9" type="ORF">COS99_06635</name>
</gene>
<dbReference type="SMART" id="SM00089">
    <property type="entry name" value="PKD"/>
    <property type="match status" value="2"/>
</dbReference>
<evidence type="ECO:0000259" key="8">
    <source>
        <dbReference type="PROSITE" id="PS50268"/>
    </source>
</evidence>
<dbReference type="Pfam" id="PF05345">
    <property type="entry name" value="He_PIG"/>
    <property type="match status" value="2"/>
</dbReference>
<evidence type="ECO:0000256" key="6">
    <source>
        <dbReference type="SAM" id="Phobius"/>
    </source>
</evidence>
<evidence type="ECO:0000256" key="1">
    <source>
        <dbReference type="ARBA" id="ARBA00004141"/>
    </source>
</evidence>
<dbReference type="InterPro" id="IPR022409">
    <property type="entry name" value="PKD/Chitinase_dom"/>
</dbReference>
<dbReference type="PANTHER" id="PTHR46730:SF4">
    <property type="entry name" value="POLYCYSTIC KIDNEY DISEASE PROTEIN 1-LIKE 1"/>
    <property type="match status" value="1"/>
</dbReference>
<accession>A0A2J0KS27</accession>
<dbReference type="InterPro" id="IPR000601">
    <property type="entry name" value="PKD_dom"/>
</dbReference>
<evidence type="ECO:0000259" key="7">
    <source>
        <dbReference type="PROSITE" id="PS50093"/>
    </source>
</evidence>
<keyword evidence="4 6" id="KW-1133">Transmembrane helix</keyword>
<evidence type="ECO:0000256" key="2">
    <source>
        <dbReference type="ARBA" id="ARBA00022692"/>
    </source>
</evidence>
<dbReference type="InterPro" id="IPR002126">
    <property type="entry name" value="Cadherin-like_dom"/>
</dbReference>
<evidence type="ECO:0000313" key="10">
    <source>
        <dbReference type="Proteomes" id="UP000230052"/>
    </source>
</evidence>
<evidence type="ECO:0000256" key="4">
    <source>
        <dbReference type="ARBA" id="ARBA00022989"/>
    </source>
</evidence>
<dbReference type="Pfam" id="PF17963">
    <property type="entry name" value="Big_9"/>
    <property type="match status" value="1"/>
</dbReference>
<dbReference type="SUPFAM" id="SSF49313">
    <property type="entry name" value="Cadherin-like"/>
    <property type="match status" value="2"/>
</dbReference>
<dbReference type="GO" id="GO:0006816">
    <property type="term" value="P:calcium ion transport"/>
    <property type="evidence" value="ECO:0007669"/>
    <property type="project" value="TreeGrafter"/>
</dbReference>
<dbReference type="CDD" id="cd00146">
    <property type="entry name" value="PKD"/>
    <property type="match status" value="2"/>
</dbReference>
<dbReference type="GO" id="GO:0005509">
    <property type="term" value="F:calcium ion binding"/>
    <property type="evidence" value="ECO:0007669"/>
    <property type="project" value="InterPro"/>
</dbReference>
<protein>
    <recommendedName>
        <fullName evidence="11">PKD domain-containing protein</fullName>
    </recommendedName>
</protein>
<dbReference type="Pfam" id="PF18911">
    <property type="entry name" value="PKD_4"/>
    <property type="match status" value="2"/>
</dbReference>
<dbReference type="PANTHER" id="PTHR46730">
    <property type="entry name" value="POLYCYSTIN-1"/>
    <property type="match status" value="1"/>
</dbReference>
<name>A0A2J0KS27_9BACT</name>
<keyword evidence="3" id="KW-0677">Repeat</keyword>
<dbReference type="SUPFAM" id="SSF49299">
    <property type="entry name" value="PKD domain"/>
    <property type="match status" value="2"/>
</dbReference>
<reference evidence="9 10" key="1">
    <citation type="submission" date="2017-09" db="EMBL/GenBank/DDBJ databases">
        <title>Depth-based differentiation of microbial function through sediment-hosted aquifers and enrichment of novel symbionts in the deep terrestrial subsurface.</title>
        <authorList>
            <person name="Probst A.J."/>
            <person name="Ladd B."/>
            <person name="Jarett J.K."/>
            <person name="Geller-Mcgrath D.E."/>
            <person name="Sieber C.M."/>
            <person name="Emerson J.B."/>
            <person name="Anantharaman K."/>
            <person name="Thomas B.C."/>
            <person name="Malmstrom R."/>
            <person name="Stieglmeier M."/>
            <person name="Klingl A."/>
            <person name="Woyke T."/>
            <person name="Ryan C.M."/>
            <person name="Banfield J.F."/>
        </authorList>
    </citation>
    <scope>NUCLEOTIDE SEQUENCE [LARGE SCALE GENOMIC DNA]</scope>
    <source>
        <strain evidence="9">CG07_land_8_20_14_0_80_42_15</strain>
    </source>
</reference>
<dbReference type="GO" id="GO:0005886">
    <property type="term" value="C:plasma membrane"/>
    <property type="evidence" value="ECO:0007669"/>
    <property type="project" value="TreeGrafter"/>
</dbReference>
<dbReference type="EMBL" id="PEWV01000067">
    <property type="protein sequence ID" value="PIU41205.1"/>
    <property type="molecule type" value="Genomic_DNA"/>
</dbReference>
<sequence>MFSLNSVHAGKVIAVIALAIIGGMIFSNFAYSETFDMVLVTVNVVSSNNPPVLEPIGGQEGNENQTFVIPKIVAMDPDNDTLTITADNLPSGARFFQVTSQPGYVEYKLSWPDRFVIPGVYSVTFTASDGQLTDSETITITIHSLNDAPELYPIGNQHGTEGTLFAIKAIKASDPDGDMLTLTAENLPAGARFFQVASRPGYIEYKLRWLDRFVKPGVYNVTFTVSDGKLTDSEAITITIDDVNLPPRLNPIGNQQGKEGETFVIKAITATDNDGDALTITAVNLPAGARFFQESSEPGYVVYKLRWLDKFVKVGRYAVTFTASDGQLTNSETITIIIKSPGDFPTCSINASVIEGEAPLKVDFEAVASGPVPIRKYWWDFDDGTTATDVTSISHTFNPSSLYTVRLTIRDKDGITASAAPVLITVQKPLHAVSIDAAPETGIAPLQIDFKTIYNPIWTPGCVWNLGDGTQAVGPVTTHIYDTPGDYNVTLQASDSNYVSEAAASIRVFNDAQPSNLGDRAIFVWYAWDAGGSEGWKPQGDLGNFDIIGDGFINTALKNSDSSMESPRLIIDTSILKKVSISYKIIDTDFNEAKFVWKKVGDTEYKPENSVNFAINNDGDLHTYSFDLSANANWSDKVVQLRFYPTTGAKGHAWIDFIRVTENEGVSSEDFRWEFNPGGKGIVNNPVKRKELLDFCYVKGISTIFLNSQGVVCGTDIDKGFYTAFINEAHLKNIKVYGLQGRPWWAVPQSANVQGQMLSSEEGWDYVRAVEAYGQFDGIIDDTEPYAIDQTGWQSNIYMRVQWYIDWVQGCKNIIAARYPFISVIPFWFDGMTDTWNGDKTARPLNQYVSDIADSVCIMDYRDFAEGTNGMIDNAENEINYGPTWVAVEVQDNSPDPYADRVSFYEEGEAYMEAELAKFRNYFNTPNLLGIAVHYYEVYKKMKP</sequence>
<evidence type="ECO:0000256" key="3">
    <source>
        <dbReference type="ARBA" id="ARBA00022737"/>
    </source>
</evidence>
<dbReference type="GO" id="GO:0005261">
    <property type="term" value="F:monoatomic cation channel activity"/>
    <property type="evidence" value="ECO:0007669"/>
    <property type="project" value="TreeGrafter"/>
</dbReference>
<dbReference type="GO" id="GO:0007156">
    <property type="term" value="P:homophilic cell adhesion via plasma membrane adhesion molecules"/>
    <property type="evidence" value="ECO:0007669"/>
    <property type="project" value="InterPro"/>
</dbReference>
<feature type="domain" description="Cadherin" evidence="8">
    <location>
        <begin position="60"/>
        <end position="151"/>
    </location>
</feature>
<feature type="domain" description="PKD" evidence="7">
    <location>
        <begin position="464"/>
        <end position="496"/>
    </location>
</feature>
<evidence type="ECO:0008006" key="11">
    <source>
        <dbReference type="Google" id="ProtNLM"/>
    </source>
</evidence>
<feature type="domain" description="Cadherin" evidence="8">
    <location>
        <begin position="162"/>
        <end position="249"/>
    </location>
</feature>
<keyword evidence="2 6" id="KW-0812">Transmembrane</keyword>
<keyword evidence="5 6" id="KW-0472">Membrane</keyword>
<dbReference type="PROSITE" id="PS50093">
    <property type="entry name" value="PKD"/>
    <property type="match status" value="2"/>
</dbReference>
<feature type="transmembrane region" description="Helical" evidence="6">
    <location>
        <begin position="12"/>
        <end position="31"/>
    </location>
</feature>
<dbReference type="PROSITE" id="PS50268">
    <property type="entry name" value="CADHERIN_2"/>
    <property type="match status" value="2"/>
</dbReference>
<evidence type="ECO:0000256" key="5">
    <source>
        <dbReference type="ARBA" id="ARBA00023136"/>
    </source>
</evidence>
<dbReference type="InterPro" id="IPR013783">
    <property type="entry name" value="Ig-like_fold"/>
</dbReference>
<feature type="domain" description="PKD" evidence="7">
    <location>
        <begin position="345"/>
        <end position="426"/>
    </location>
</feature>
<dbReference type="Gene3D" id="2.60.40.10">
    <property type="entry name" value="Immunoglobulins"/>
    <property type="match status" value="5"/>
</dbReference>
<organism evidence="9 10">
    <name type="scientific">Candidatus Aquitaenariimonas noxiae</name>
    <dbReference type="NCBI Taxonomy" id="1974741"/>
    <lineage>
        <taxon>Bacteria</taxon>
        <taxon>Pseudomonadati</taxon>
        <taxon>Candidatus Omnitrophota</taxon>
        <taxon>Candidatus Aquitaenariimonas</taxon>
    </lineage>
</organism>
<comment type="caution">
    <text evidence="9">The sequence shown here is derived from an EMBL/GenBank/DDBJ whole genome shotgun (WGS) entry which is preliminary data.</text>
</comment>
<comment type="subcellular location">
    <subcellularLocation>
        <location evidence="1">Membrane</location>
        <topology evidence="1">Multi-pass membrane protein</topology>
    </subcellularLocation>
</comment>
<dbReference type="AlphaFoldDB" id="A0A2J0KS27"/>
<dbReference type="InterPro" id="IPR035986">
    <property type="entry name" value="PKD_dom_sf"/>
</dbReference>
<evidence type="ECO:0000313" key="9">
    <source>
        <dbReference type="EMBL" id="PIU41205.1"/>
    </source>
</evidence>
<dbReference type="Proteomes" id="UP000230052">
    <property type="component" value="Unassembled WGS sequence"/>
</dbReference>
<proteinExistence type="predicted"/>
<dbReference type="InterPro" id="IPR015919">
    <property type="entry name" value="Cadherin-like_sf"/>
</dbReference>